<evidence type="ECO:0000256" key="7">
    <source>
        <dbReference type="SAM" id="Phobius"/>
    </source>
</evidence>
<dbReference type="SUPFAM" id="SSF81338">
    <property type="entry name" value="Aquaporin-like"/>
    <property type="match status" value="1"/>
</dbReference>
<dbReference type="EnsemblMetazoa" id="XM_001185961">
    <property type="protein sequence ID" value="XP_001185961"/>
    <property type="gene ID" value="LOC754509"/>
</dbReference>
<dbReference type="FunFam" id="1.20.1080.10:FF:000065">
    <property type="entry name" value="Uncharacterized protein"/>
    <property type="match status" value="1"/>
</dbReference>
<keyword evidence="9" id="KW-1185">Reference proteome</keyword>
<feature type="transmembrane region" description="Helical" evidence="7">
    <location>
        <begin position="232"/>
        <end position="253"/>
    </location>
</feature>
<dbReference type="OrthoDB" id="3222at2759"/>
<evidence type="ECO:0000313" key="8">
    <source>
        <dbReference type="EnsemblMetazoa" id="XP_001185961"/>
    </source>
</evidence>
<dbReference type="RefSeq" id="XP_001185961.1">
    <property type="nucleotide sequence ID" value="XM_001185961.3"/>
</dbReference>
<feature type="transmembrane region" description="Helical" evidence="7">
    <location>
        <begin position="116"/>
        <end position="137"/>
    </location>
</feature>
<evidence type="ECO:0000256" key="2">
    <source>
        <dbReference type="ARBA" id="ARBA00006175"/>
    </source>
</evidence>
<dbReference type="CTD" id="361"/>
<comment type="subcellular location">
    <subcellularLocation>
        <location evidence="1">Membrane</location>
        <topology evidence="1">Multi-pass membrane protein</topology>
    </subcellularLocation>
</comment>
<dbReference type="PANTHER" id="PTHR19139:SF199">
    <property type="entry name" value="MIP17260P"/>
    <property type="match status" value="1"/>
</dbReference>
<dbReference type="GO" id="GO:0006833">
    <property type="term" value="P:water transport"/>
    <property type="evidence" value="ECO:0000318"/>
    <property type="project" value="GO_Central"/>
</dbReference>
<dbReference type="KEGG" id="spu:754509"/>
<dbReference type="Proteomes" id="UP000007110">
    <property type="component" value="Unassembled WGS sequence"/>
</dbReference>
<dbReference type="Gene3D" id="1.20.1080.10">
    <property type="entry name" value="Glycerol uptake facilitator protein"/>
    <property type="match status" value="1"/>
</dbReference>
<evidence type="ECO:0000256" key="6">
    <source>
        <dbReference type="RuleBase" id="RU000477"/>
    </source>
</evidence>
<evidence type="ECO:0008006" key="10">
    <source>
        <dbReference type="Google" id="ProtNLM"/>
    </source>
</evidence>
<organism evidence="8 9">
    <name type="scientific">Strongylocentrotus purpuratus</name>
    <name type="common">Purple sea urchin</name>
    <dbReference type="NCBI Taxonomy" id="7668"/>
    <lineage>
        <taxon>Eukaryota</taxon>
        <taxon>Metazoa</taxon>
        <taxon>Echinodermata</taxon>
        <taxon>Eleutherozoa</taxon>
        <taxon>Echinozoa</taxon>
        <taxon>Echinoidea</taxon>
        <taxon>Euechinoidea</taxon>
        <taxon>Echinacea</taxon>
        <taxon>Camarodonta</taxon>
        <taxon>Echinidea</taxon>
        <taxon>Strongylocentrotidae</taxon>
        <taxon>Strongylocentrotus</taxon>
    </lineage>
</organism>
<dbReference type="AlphaFoldDB" id="A0A7M7G3R6"/>
<dbReference type="OMA" id="EFVITFH"/>
<sequence>MVFNRVMPVLVSYRVPKTADDTQKTRWEKDDLGSADFWRAVIAECLALTIFIPIAPGSSVGWSGSNTPTNTLIALANGLGIATLIQCFSHVSGAHFNPSVTVPLVIYRQISIVRGLCYVVAQCLGSACGAAILKFVTPVDKQTNVGVTLINYDEGVSLWQGFGVEFVITFHLVLMVFATIDSRRTDIQGSSALAIGFTVATGLLYGIPYTGASMNPARSFGPALVANYWVDHWVYWVSPIVAGISAASTYKFLFTDKAAISRLTSCCCRSKSRDVGRRRSYIHDPNLPTTEATNV</sequence>
<keyword evidence="4 7" id="KW-1133">Transmembrane helix</keyword>
<reference evidence="8" key="2">
    <citation type="submission" date="2021-01" db="UniProtKB">
        <authorList>
            <consortium name="EnsemblMetazoa"/>
        </authorList>
    </citation>
    <scope>IDENTIFICATION</scope>
</reference>
<dbReference type="PANTHER" id="PTHR19139">
    <property type="entry name" value="AQUAPORIN TRANSPORTER"/>
    <property type="match status" value="1"/>
</dbReference>
<dbReference type="InterPro" id="IPR000425">
    <property type="entry name" value="MIP"/>
</dbReference>
<evidence type="ECO:0000313" key="9">
    <source>
        <dbReference type="Proteomes" id="UP000007110"/>
    </source>
</evidence>
<dbReference type="NCBIfam" id="TIGR00861">
    <property type="entry name" value="MIP"/>
    <property type="match status" value="1"/>
</dbReference>
<dbReference type="InterPro" id="IPR023271">
    <property type="entry name" value="Aquaporin-like"/>
</dbReference>
<protein>
    <recommendedName>
        <fullName evidence="10">Aquaporin</fullName>
    </recommendedName>
</protein>
<feature type="transmembrane region" description="Helical" evidence="7">
    <location>
        <begin position="157"/>
        <end position="180"/>
    </location>
</feature>
<dbReference type="InterPro" id="IPR034294">
    <property type="entry name" value="Aquaporin_transptr"/>
</dbReference>
<dbReference type="FunCoup" id="A0A7M7G3R6">
    <property type="interactions" value="239"/>
</dbReference>
<evidence type="ECO:0000256" key="3">
    <source>
        <dbReference type="ARBA" id="ARBA00022692"/>
    </source>
</evidence>
<dbReference type="Pfam" id="PF00230">
    <property type="entry name" value="MIP"/>
    <property type="match status" value="1"/>
</dbReference>
<dbReference type="InParanoid" id="A0A7M7G3R6"/>
<keyword evidence="3 6" id="KW-0812">Transmembrane</keyword>
<keyword evidence="6" id="KW-0813">Transport</keyword>
<keyword evidence="5 7" id="KW-0472">Membrane</keyword>
<dbReference type="PRINTS" id="PR00783">
    <property type="entry name" value="MINTRINSICP"/>
</dbReference>
<feature type="transmembrane region" description="Helical" evidence="7">
    <location>
        <begin position="192"/>
        <end position="212"/>
    </location>
</feature>
<reference evidence="9" key="1">
    <citation type="submission" date="2015-02" db="EMBL/GenBank/DDBJ databases">
        <title>Genome sequencing for Strongylocentrotus purpuratus.</title>
        <authorList>
            <person name="Murali S."/>
            <person name="Liu Y."/>
            <person name="Vee V."/>
            <person name="English A."/>
            <person name="Wang M."/>
            <person name="Skinner E."/>
            <person name="Han Y."/>
            <person name="Muzny D.M."/>
            <person name="Worley K.C."/>
            <person name="Gibbs R.A."/>
        </authorList>
    </citation>
    <scope>NUCLEOTIDE SEQUENCE</scope>
</reference>
<evidence type="ECO:0000256" key="1">
    <source>
        <dbReference type="ARBA" id="ARBA00004141"/>
    </source>
</evidence>
<name>A0A7M7G3R6_STRPU</name>
<dbReference type="GeneID" id="754509"/>
<dbReference type="CDD" id="cd00333">
    <property type="entry name" value="MIP"/>
    <property type="match status" value="1"/>
</dbReference>
<proteinExistence type="inferred from homology"/>
<evidence type="ECO:0000256" key="5">
    <source>
        <dbReference type="ARBA" id="ARBA00023136"/>
    </source>
</evidence>
<accession>A0A7M7G3R6</accession>
<comment type="similarity">
    <text evidence="2 6">Belongs to the MIP/aquaporin (TC 1.A.8) family.</text>
</comment>
<dbReference type="GO" id="GO:0005886">
    <property type="term" value="C:plasma membrane"/>
    <property type="evidence" value="ECO:0000318"/>
    <property type="project" value="GO_Central"/>
</dbReference>
<dbReference type="GO" id="GO:0015250">
    <property type="term" value="F:water channel activity"/>
    <property type="evidence" value="ECO:0000318"/>
    <property type="project" value="GO_Central"/>
</dbReference>
<evidence type="ECO:0000256" key="4">
    <source>
        <dbReference type="ARBA" id="ARBA00022989"/>
    </source>
</evidence>